<dbReference type="PANTHER" id="PTHR34220:SF11">
    <property type="entry name" value="SENSOR PROTEIN KINASE HPTS"/>
    <property type="match status" value="1"/>
</dbReference>
<evidence type="ECO:0000259" key="16">
    <source>
        <dbReference type="PROSITE" id="PS50885"/>
    </source>
</evidence>
<evidence type="ECO:0000256" key="8">
    <source>
        <dbReference type="ARBA" id="ARBA00022741"/>
    </source>
</evidence>
<dbReference type="PROSITE" id="PS50109">
    <property type="entry name" value="HIS_KIN"/>
    <property type="match status" value="1"/>
</dbReference>
<dbReference type="Pfam" id="PF02743">
    <property type="entry name" value="dCache_1"/>
    <property type="match status" value="1"/>
</dbReference>
<organism evidence="17 18">
    <name type="scientific">Cohnella hongkongensis</name>
    <dbReference type="NCBI Taxonomy" id="178337"/>
    <lineage>
        <taxon>Bacteria</taxon>
        <taxon>Bacillati</taxon>
        <taxon>Bacillota</taxon>
        <taxon>Bacilli</taxon>
        <taxon>Bacillales</taxon>
        <taxon>Paenibacillaceae</taxon>
        <taxon>Cohnella</taxon>
    </lineage>
</organism>
<dbReference type="SMART" id="SM00387">
    <property type="entry name" value="HATPase_c"/>
    <property type="match status" value="1"/>
</dbReference>
<keyword evidence="9 17" id="KW-0418">Kinase</keyword>
<keyword evidence="10" id="KW-0067">ATP-binding</keyword>
<evidence type="ECO:0000256" key="9">
    <source>
        <dbReference type="ARBA" id="ARBA00022777"/>
    </source>
</evidence>
<reference evidence="18" key="1">
    <citation type="journal article" date="2019" name="Int. J. Syst. Evol. Microbiol.">
        <title>The Global Catalogue of Microorganisms (GCM) 10K type strain sequencing project: providing services to taxonomists for standard genome sequencing and annotation.</title>
        <authorList>
            <consortium name="The Broad Institute Genomics Platform"/>
            <consortium name="The Broad Institute Genome Sequencing Center for Infectious Disease"/>
            <person name="Wu L."/>
            <person name="Ma J."/>
        </authorList>
    </citation>
    <scope>NUCLEOTIDE SEQUENCE [LARGE SCALE GENOMIC DNA]</scope>
    <source>
        <strain evidence="18">CCUG 49571</strain>
    </source>
</reference>
<feature type="domain" description="Histidine kinase" evidence="15">
    <location>
        <begin position="481"/>
        <end position="606"/>
    </location>
</feature>
<dbReference type="InterPro" id="IPR005467">
    <property type="entry name" value="His_kinase_dom"/>
</dbReference>
<evidence type="ECO:0000259" key="15">
    <source>
        <dbReference type="PROSITE" id="PS50109"/>
    </source>
</evidence>
<dbReference type="SUPFAM" id="SSF55874">
    <property type="entry name" value="ATPase domain of HSP90 chaperone/DNA topoisomerase II/histidine kinase"/>
    <property type="match status" value="1"/>
</dbReference>
<dbReference type="Gene3D" id="6.10.340.10">
    <property type="match status" value="1"/>
</dbReference>
<evidence type="ECO:0000256" key="11">
    <source>
        <dbReference type="ARBA" id="ARBA00022989"/>
    </source>
</evidence>
<dbReference type="PROSITE" id="PS50885">
    <property type="entry name" value="HAMP"/>
    <property type="match status" value="1"/>
</dbReference>
<name>A0ABV9FC25_9BACL</name>
<dbReference type="SMART" id="SM00304">
    <property type="entry name" value="HAMP"/>
    <property type="match status" value="1"/>
</dbReference>
<dbReference type="InterPro" id="IPR036890">
    <property type="entry name" value="HATPase_C_sf"/>
</dbReference>
<evidence type="ECO:0000256" key="7">
    <source>
        <dbReference type="ARBA" id="ARBA00022692"/>
    </source>
</evidence>
<sequence length="616" mass="70104">MASWADWRLKNKISAALSVVFLISLIVIGTLVYLKMSKDYKNRTEDLMDTTIRQMIKTVDVHMTNIERLSISMLSDPIIQRVLNKPSVLGSQEDVNELNYRMLLLSSPWPFIQGVYIYAEDGRVFSLSNGDSPRPGFSVREEPWYEVMSGNGAPVLLYMPTGRETTPMLKPRQVFSLVRPINDVESGKRLAFMKLDLQIELFQAVIGNEYPLDKKIAPRYVVLQDRHVMFDNRGQLTGRELDADALEGLADSSGILQWDGERYLYAAASSSNTKWRTVSILPYTEAIKESIKIRNMLMWLGAVFLVIVSACSYYLVSGMIKPLSRVMVSMKRVEMGDFKVRLLEKGNRDEISQLSRIFNIMLESVDHLFHRVYQSELREKDSQLQALQAQINPHMLFNTLNIMKALCRKRGLADVSLMIGSLADLFRYSLKDWKRTVSLGEELDYIQNYMRIQELRFSDKLIFRCHVPEPLLACRIARLTLQPLVENAVIYGVEQSLEACAVEIRAERGIVRSESEGLDLRAILIEVSDTGPGISEERLADLRSRLEKSPEDESPNSRNGKAEGLGIGLVNVQRRVRLLFGEPFGIRVDGAPDRGFRVRLAVPDDTIRLDQEEQPS</sequence>
<dbReference type="InterPro" id="IPR033479">
    <property type="entry name" value="dCache_1"/>
</dbReference>
<keyword evidence="12" id="KW-0902">Two-component regulatory system</keyword>
<dbReference type="Gene3D" id="3.30.565.10">
    <property type="entry name" value="Histidine kinase-like ATPase, C-terminal domain"/>
    <property type="match status" value="1"/>
</dbReference>
<dbReference type="EMBL" id="JBHSEP010000004">
    <property type="protein sequence ID" value="MFC4598355.1"/>
    <property type="molecule type" value="Genomic_DNA"/>
</dbReference>
<evidence type="ECO:0000256" key="5">
    <source>
        <dbReference type="ARBA" id="ARBA00022553"/>
    </source>
</evidence>
<protein>
    <recommendedName>
        <fullName evidence="3">histidine kinase</fullName>
        <ecNumber evidence="3">2.7.13.3</ecNumber>
    </recommendedName>
</protein>
<dbReference type="SUPFAM" id="SSF158472">
    <property type="entry name" value="HAMP domain-like"/>
    <property type="match status" value="1"/>
</dbReference>
<dbReference type="InterPro" id="IPR003594">
    <property type="entry name" value="HATPase_dom"/>
</dbReference>
<accession>A0ABV9FC25</accession>
<dbReference type="RefSeq" id="WP_378094509.1">
    <property type="nucleotide sequence ID" value="NZ_JBHSEP010000004.1"/>
</dbReference>
<evidence type="ECO:0000256" key="3">
    <source>
        <dbReference type="ARBA" id="ARBA00012438"/>
    </source>
</evidence>
<keyword evidence="13 14" id="KW-0472">Membrane</keyword>
<evidence type="ECO:0000256" key="6">
    <source>
        <dbReference type="ARBA" id="ARBA00022679"/>
    </source>
</evidence>
<keyword evidence="18" id="KW-1185">Reference proteome</keyword>
<comment type="caution">
    <text evidence="17">The sequence shown here is derived from an EMBL/GenBank/DDBJ whole genome shotgun (WGS) entry which is preliminary data.</text>
</comment>
<comment type="catalytic activity">
    <reaction evidence="1">
        <text>ATP + protein L-histidine = ADP + protein N-phospho-L-histidine.</text>
        <dbReference type="EC" id="2.7.13.3"/>
    </reaction>
</comment>
<dbReference type="InterPro" id="IPR010559">
    <property type="entry name" value="Sig_transdc_His_kin_internal"/>
</dbReference>
<dbReference type="Pfam" id="PF06580">
    <property type="entry name" value="His_kinase"/>
    <property type="match status" value="1"/>
</dbReference>
<keyword evidence="5" id="KW-0597">Phosphoprotein</keyword>
<keyword evidence="6 17" id="KW-0808">Transferase</keyword>
<keyword evidence="4" id="KW-1003">Cell membrane</keyword>
<feature type="transmembrane region" description="Helical" evidence="14">
    <location>
        <begin position="13"/>
        <end position="34"/>
    </location>
</feature>
<keyword evidence="7 14" id="KW-0812">Transmembrane</keyword>
<dbReference type="EC" id="2.7.13.3" evidence="3"/>
<keyword evidence="8" id="KW-0547">Nucleotide-binding</keyword>
<evidence type="ECO:0000256" key="12">
    <source>
        <dbReference type="ARBA" id="ARBA00023012"/>
    </source>
</evidence>
<keyword evidence="11 14" id="KW-1133">Transmembrane helix</keyword>
<comment type="subcellular location">
    <subcellularLocation>
        <location evidence="2">Cell membrane</location>
        <topology evidence="2">Multi-pass membrane protein</topology>
    </subcellularLocation>
</comment>
<evidence type="ECO:0000313" key="17">
    <source>
        <dbReference type="EMBL" id="MFC4598355.1"/>
    </source>
</evidence>
<dbReference type="InterPro" id="IPR050640">
    <property type="entry name" value="Bact_2-comp_sensor_kinase"/>
</dbReference>
<dbReference type="InterPro" id="IPR003660">
    <property type="entry name" value="HAMP_dom"/>
</dbReference>
<feature type="transmembrane region" description="Helical" evidence="14">
    <location>
        <begin position="297"/>
        <end position="316"/>
    </location>
</feature>
<proteinExistence type="predicted"/>
<gene>
    <name evidence="17" type="ORF">ACFO3S_08875</name>
</gene>
<dbReference type="Pfam" id="PF02518">
    <property type="entry name" value="HATPase_c"/>
    <property type="match status" value="1"/>
</dbReference>
<dbReference type="PANTHER" id="PTHR34220">
    <property type="entry name" value="SENSOR HISTIDINE KINASE YPDA"/>
    <property type="match status" value="1"/>
</dbReference>
<evidence type="ECO:0000256" key="13">
    <source>
        <dbReference type="ARBA" id="ARBA00023136"/>
    </source>
</evidence>
<dbReference type="CDD" id="cd06225">
    <property type="entry name" value="HAMP"/>
    <property type="match status" value="1"/>
</dbReference>
<dbReference type="Proteomes" id="UP001596028">
    <property type="component" value="Unassembled WGS sequence"/>
</dbReference>
<evidence type="ECO:0000313" key="18">
    <source>
        <dbReference type="Proteomes" id="UP001596028"/>
    </source>
</evidence>
<evidence type="ECO:0000256" key="10">
    <source>
        <dbReference type="ARBA" id="ARBA00022840"/>
    </source>
</evidence>
<evidence type="ECO:0000256" key="4">
    <source>
        <dbReference type="ARBA" id="ARBA00022475"/>
    </source>
</evidence>
<dbReference type="InterPro" id="IPR004358">
    <property type="entry name" value="Sig_transdc_His_kin-like_C"/>
</dbReference>
<evidence type="ECO:0000256" key="1">
    <source>
        <dbReference type="ARBA" id="ARBA00000085"/>
    </source>
</evidence>
<dbReference type="GO" id="GO:0004673">
    <property type="term" value="F:protein histidine kinase activity"/>
    <property type="evidence" value="ECO:0007669"/>
    <property type="project" value="UniProtKB-EC"/>
</dbReference>
<dbReference type="PRINTS" id="PR00344">
    <property type="entry name" value="BCTRLSENSOR"/>
</dbReference>
<evidence type="ECO:0000256" key="14">
    <source>
        <dbReference type="SAM" id="Phobius"/>
    </source>
</evidence>
<feature type="domain" description="HAMP" evidence="16">
    <location>
        <begin position="317"/>
        <end position="370"/>
    </location>
</feature>
<dbReference type="Pfam" id="PF00672">
    <property type="entry name" value="HAMP"/>
    <property type="match status" value="1"/>
</dbReference>
<evidence type="ECO:0000256" key="2">
    <source>
        <dbReference type="ARBA" id="ARBA00004651"/>
    </source>
</evidence>